<feature type="transmembrane region" description="Helical" evidence="1">
    <location>
        <begin position="48"/>
        <end position="71"/>
    </location>
</feature>
<organism evidence="3 4">
    <name type="scientific">Vallitalea longa</name>
    <dbReference type="NCBI Taxonomy" id="2936439"/>
    <lineage>
        <taxon>Bacteria</taxon>
        <taxon>Bacillati</taxon>
        <taxon>Bacillota</taxon>
        <taxon>Clostridia</taxon>
        <taxon>Lachnospirales</taxon>
        <taxon>Vallitaleaceae</taxon>
        <taxon>Vallitalea</taxon>
    </lineage>
</organism>
<keyword evidence="1" id="KW-1133">Transmembrane helix</keyword>
<dbReference type="Proteomes" id="UP001144256">
    <property type="component" value="Unassembled WGS sequence"/>
</dbReference>
<keyword evidence="1" id="KW-0472">Membrane</keyword>
<evidence type="ECO:0000256" key="1">
    <source>
        <dbReference type="SAM" id="Phobius"/>
    </source>
</evidence>
<evidence type="ECO:0000313" key="4">
    <source>
        <dbReference type="Proteomes" id="UP001144256"/>
    </source>
</evidence>
<protein>
    <recommendedName>
        <fullName evidence="2">YdbS-like PH domain-containing protein</fullName>
    </recommendedName>
</protein>
<proteinExistence type="predicted"/>
<keyword evidence="1" id="KW-0812">Transmembrane</keyword>
<feature type="transmembrane region" description="Helical" evidence="1">
    <location>
        <begin position="12"/>
        <end position="36"/>
    </location>
</feature>
<dbReference type="PANTHER" id="PTHR34473">
    <property type="entry name" value="UPF0699 TRANSMEMBRANE PROTEIN YDBS"/>
    <property type="match status" value="1"/>
</dbReference>
<dbReference type="InterPro" id="IPR005182">
    <property type="entry name" value="YdbS-like_PH"/>
</dbReference>
<dbReference type="RefSeq" id="WP_281819150.1">
    <property type="nucleotide sequence ID" value="NZ_BRLB01000022.1"/>
</dbReference>
<dbReference type="EMBL" id="BRLB01000022">
    <property type="protein sequence ID" value="GKX31834.1"/>
    <property type="molecule type" value="Genomic_DNA"/>
</dbReference>
<sequence>MNYKRIDKKAVKAWIIARAIFLIIFGIMYFIGIYVLLMPTINDVSVKYVINIFTVLIMGYLMIYTFLFPFIEYKEWKYSISNDKIELIHGIFIRKKIIIPINRLQFLDVNQGPIHRKYKLSTIRLNTAGGLHEIPALTNEEAESISKNLAKVVKAGEDID</sequence>
<accession>A0A9W6DIE9</accession>
<dbReference type="Pfam" id="PF03703">
    <property type="entry name" value="bPH_2"/>
    <property type="match status" value="1"/>
</dbReference>
<comment type="caution">
    <text evidence="3">The sequence shown here is derived from an EMBL/GenBank/DDBJ whole genome shotgun (WGS) entry which is preliminary data.</text>
</comment>
<feature type="domain" description="YdbS-like PH" evidence="2">
    <location>
        <begin position="73"/>
        <end position="148"/>
    </location>
</feature>
<keyword evidence="4" id="KW-1185">Reference proteome</keyword>
<dbReference type="AlphaFoldDB" id="A0A9W6DIE9"/>
<evidence type="ECO:0000259" key="2">
    <source>
        <dbReference type="Pfam" id="PF03703"/>
    </source>
</evidence>
<name>A0A9W6DIE9_9FIRM</name>
<evidence type="ECO:0000313" key="3">
    <source>
        <dbReference type="EMBL" id="GKX31834.1"/>
    </source>
</evidence>
<gene>
    <name evidence="3" type="ORF">SH1V18_43140</name>
</gene>
<dbReference type="PANTHER" id="PTHR34473:SF2">
    <property type="entry name" value="UPF0699 TRANSMEMBRANE PROTEIN YDBT"/>
    <property type="match status" value="1"/>
</dbReference>
<reference evidence="3" key="1">
    <citation type="submission" date="2022-06" db="EMBL/GenBank/DDBJ databases">
        <title>Vallitalea longa sp. nov., an anaerobic bacterium isolated from marine sediment.</title>
        <authorList>
            <person name="Hirano S."/>
            <person name="Terahara T."/>
            <person name="Mori K."/>
            <person name="Hamada M."/>
            <person name="Matsumoto R."/>
            <person name="Kobayashi T."/>
        </authorList>
    </citation>
    <scope>NUCLEOTIDE SEQUENCE</scope>
    <source>
        <strain evidence="3">SH18-1</strain>
    </source>
</reference>